<keyword evidence="5" id="KW-1185">Reference proteome</keyword>
<dbReference type="GO" id="GO:0009306">
    <property type="term" value="P:protein secretion"/>
    <property type="evidence" value="ECO:0007669"/>
    <property type="project" value="InterPro"/>
</dbReference>
<dbReference type="Pfam" id="PF00263">
    <property type="entry name" value="Secretin"/>
    <property type="match status" value="1"/>
</dbReference>
<dbReference type="PANTHER" id="PTHR30332">
    <property type="entry name" value="PROBABLE GENERAL SECRETION PATHWAY PROTEIN D"/>
    <property type="match status" value="1"/>
</dbReference>
<dbReference type="InterPro" id="IPR004846">
    <property type="entry name" value="T2SS/T3SS_dom"/>
</dbReference>
<feature type="domain" description="Pilus formation protein N-terminal" evidence="3">
    <location>
        <begin position="17"/>
        <end position="84"/>
    </location>
</feature>
<evidence type="ECO:0000313" key="5">
    <source>
        <dbReference type="Proteomes" id="UP000012019"/>
    </source>
</evidence>
<dbReference type="PANTHER" id="PTHR30332:SF17">
    <property type="entry name" value="TYPE IV PILIATION SYSTEM PROTEIN DR_0774-RELATED"/>
    <property type="match status" value="1"/>
</dbReference>
<protein>
    <submittedName>
        <fullName evidence="4">Type II and III secretion system protein</fullName>
    </submittedName>
</protein>
<dbReference type="GO" id="GO:0015627">
    <property type="term" value="C:type II protein secretion system complex"/>
    <property type="evidence" value="ECO:0007669"/>
    <property type="project" value="TreeGrafter"/>
</dbReference>
<gene>
    <name evidence="4" type="ORF">MPL1_11423</name>
</gene>
<accession>M7NYE2</accession>
<dbReference type="STRING" id="1286106.MPL1_11423"/>
<dbReference type="EMBL" id="APHR01000065">
    <property type="protein sequence ID" value="EMR12226.1"/>
    <property type="molecule type" value="Genomic_DNA"/>
</dbReference>
<sequence length="442" mass="47539">MFCLLALSVQSVRAYDNVLKLAMGQQHSYQFGQPIKRIAIGDPQIADVTVIDEQQVLITPKAAGVTSLMLWSEAAHDEPYQLALLVSRNHMPGQVLLEQSGHTELQTDSAGGSLVLSGELTSLEQHQQIRQMLDLENSAQVDASQLAFDSQVQIDIKIVEISRNRLQTAGFFLGKNNASRTLALSSPGNLTGVQSGPGGNFSLLSNGFLPDSGAFNFVYGRAGRGLLGVISALESNGFAYTLAEPSLMAMSGQSANFLAGGEFPVPVRAGGSVDSGITIEYKEFGVRLSLTPTVLDQNRIALKVAPEVSELDFTAGIQSGGVAVPALRIRRTDTSIALGDGESFVISGLVSQSTMSNIDKLPGLGDIPVLGAFFRSSQLDRNDKELLMVVTPHLVRPIARDAELPELPGEHYRNYQPDYFEFLLLERGNFVNRTTVPSGFSN</sequence>
<dbReference type="Pfam" id="PF13629">
    <property type="entry name" value="T2SS-T3SS_pil_N"/>
    <property type="match status" value="1"/>
</dbReference>
<proteinExistence type="inferred from homology"/>
<dbReference type="OrthoDB" id="9775455at2"/>
<dbReference type="PRINTS" id="PR00811">
    <property type="entry name" value="BCTERIALGSPD"/>
</dbReference>
<evidence type="ECO:0000313" key="4">
    <source>
        <dbReference type="EMBL" id="EMR12226.1"/>
    </source>
</evidence>
<evidence type="ECO:0000256" key="1">
    <source>
        <dbReference type="RuleBase" id="RU004003"/>
    </source>
</evidence>
<dbReference type="PATRIC" id="fig|1286106.3.peg.2285"/>
<evidence type="ECO:0000259" key="3">
    <source>
        <dbReference type="Pfam" id="PF13629"/>
    </source>
</evidence>
<reference evidence="4 5" key="1">
    <citation type="journal article" date="2013" name="Genome Announc.">
        <title>Draft Genome Sequence of Methylophaga lonarensis MPLT, a Haloalkaliphilic (Non-Methane-Utilizing) Methylotroph.</title>
        <authorList>
            <person name="Shetty S.A."/>
            <person name="Marathe N.P."/>
            <person name="Munot H."/>
            <person name="Antony C.P."/>
            <person name="Dhotre D.P."/>
            <person name="Murrell J.C."/>
            <person name="Shouche Y.S."/>
        </authorList>
    </citation>
    <scope>NUCLEOTIDE SEQUENCE [LARGE SCALE GENOMIC DNA]</scope>
    <source>
        <strain evidence="4 5">MPL</strain>
    </source>
</reference>
<organism evidence="4 5">
    <name type="scientific">Methylophaga lonarensis MPL</name>
    <dbReference type="NCBI Taxonomy" id="1286106"/>
    <lineage>
        <taxon>Bacteria</taxon>
        <taxon>Pseudomonadati</taxon>
        <taxon>Pseudomonadota</taxon>
        <taxon>Gammaproteobacteria</taxon>
        <taxon>Thiotrichales</taxon>
        <taxon>Piscirickettsiaceae</taxon>
        <taxon>Methylophaga</taxon>
    </lineage>
</organism>
<dbReference type="InterPro" id="IPR050810">
    <property type="entry name" value="Bact_Secretion_Sys_Channel"/>
</dbReference>
<evidence type="ECO:0000259" key="2">
    <source>
        <dbReference type="Pfam" id="PF00263"/>
    </source>
</evidence>
<dbReference type="eggNOG" id="COG4964">
    <property type="taxonomic scope" value="Bacteria"/>
</dbReference>
<feature type="domain" description="Type II/III secretion system secretin-like" evidence="2">
    <location>
        <begin position="232"/>
        <end position="396"/>
    </location>
</feature>
<dbReference type="AlphaFoldDB" id="M7NYE2"/>
<dbReference type="InterPro" id="IPR032789">
    <property type="entry name" value="T2SS-T3SS_pil_N"/>
</dbReference>
<dbReference type="InterPro" id="IPR001775">
    <property type="entry name" value="GspD/PilQ"/>
</dbReference>
<comment type="caution">
    <text evidence="4">The sequence shown here is derived from an EMBL/GenBank/DDBJ whole genome shotgun (WGS) entry which is preliminary data.</text>
</comment>
<dbReference type="Proteomes" id="UP000012019">
    <property type="component" value="Unassembled WGS sequence"/>
</dbReference>
<name>M7NYE2_9GAMM</name>
<comment type="similarity">
    <text evidence="1">Belongs to the bacterial secretin family.</text>
</comment>